<evidence type="ECO:0000313" key="1">
    <source>
        <dbReference type="EMBL" id="GFS28257.1"/>
    </source>
</evidence>
<evidence type="ECO:0000313" key="2">
    <source>
        <dbReference type="EMBL" id="GFS28886.1"/>
    </source>
</evidence>
<dbReference type="AlphaFoldDB" id="A0A7J0D855"/>
<name>A0A7J0D855_9ERIC</name>
<proteinExistence type="predicted"/>
<organism evidence="1 4">
    <name type="scientific">Actinidia rufa</name>
    <dbReference type="NCBI Taxonomy" id="165716"/>
    <lineage>
        <taxon>Eukaryota</taxon>
        <taxon>Viridiplantae</taxon>
        <taxon>Streptophyta</taxon>
        <taxon>Embryophyta</taxon>
        <taxon>Tracheophyta</taxon>
        <taxon>Spermatophyta</taxon>
        <taxon>Magnoliopsida</taxon>
        <taxon>eudicotyledons</taxon>
        <taxon>Gunneridae</taxon>
        <taxon>Pentapetalae</taxon>
        <taxon>asterids</taxon>
        <taxon>Ericales</taxon>
        <taxon>Actinidiaceae</taxon>
        <taxon>Actinidia</taxon>
    </lineage>
</organism>
<evidence type="ECO:0000313" key="3">
    <source>
        <dbReference type="EMBL" id="GFZ15406.1"/>
    </source>
</evidence>
<comment type="caution">
    <text evidence="1">The sequence shown here is derived from an EMBL/GenBank/DDBJ whole genome shotgun (WGS) entry which is preliminary data.</text>
</comment>
<accession>A0A7J0D855</accession>
<dbReference type="EMBL" id="BJWL01000037">
    <property type="protein sequence ID" value="GFS28257.1"/>
    <property type="molecule type" value="Genomic_DNA"/>
</dbReference>
<sequence length="457" mass="50277">MGGIFQSSATGRRQDGCHLMFVPCTSGVVNARHPSGLSKGERERPLRTARHTKTKAKAAPHWLQGPHKGLRTLSTGAGAGAASRSAFFESLSPPSPSFSLPSTHRATHRTKELNLVQSKRWLQSVAKQEEGCTSINREDEGLNLCAIDSQNPVFLASKDRFKQYTNGDEANPTRGLGALSRRAKLALTLTQPFEEDPNSNSDLGSGSDYGLLLLRELLARIASLAGREDKKKNARNLGSPPGLFVHRPEIEELELKLGSPSPSFPPPSPFQETFLIRNGSLVSTIETLHGAMQSLDATSAEESVDELLEREDVLIRVLPDIKTTATITEESANPDLYESHVGGFVFFDNSEPMNPVTLVLAHSHEVSQCLPYLNIEANRPPMSSLAFANLTRLRPRLQKTNPIQFPAQNEWHAHSHRPTIKASKYASLFVGKYNTEKWFSMMRPIRPPNQSPCGFSS</sequence>
<dbReference type="EMBL" id="BJWL01000058">
    <property type="protein sequence ID" value="GFS28886.1"/>
    <property type="molecule type" value="Genomic_DNA"/>
</dbReference>
<gene>
    <name evidence="1" type="ORF">Acr_00g0000850</name>
    <name evidence="2" type="ORF">Acr_00g0004440</name>
    <name evidence="3" type="ORF">Acr_24g0015960</name>
</gene>
<reference evidence="1" key="2">
    <citation type="submission" date="2020-08" db="EMBL/GenBank/DDBJ databases">
        <title>De Novo Assembly of kiwifruit Actinidia rufa.</title>
        <authorList>
            <person name="Sugita-Konishi S."/>
            <person name="Sato K."/>
            <person name="Mori E."/>
            <person name="Abe Y."/>
            <person name="Kisaki G."/>
            <person name="Hamano K."/>
            <person name="Suezawa K."/>
            <person name="Otani M."/>
            <person name="Fukuda T."/>
            <person name="Manabe T."/>
            <person name="Gomi K."/>
            <person name="Tabuchi M."/>
            <person name="Akimitsu K."/>
            <person name="Kataoka I."/>
        </authorList>
    </citation>
    <scope>NUCLEOTIDE SEQUENCE</scope>
    <source>
        <strain evidence="4">cv. Fuchu</strain>
        <strain evidence="1">Fuchu</strain>
    </source>
</reference>
<evidence type="ECO:0000313" key="4">
    <source>
        <dbReference type="Proteomes" id="UP000585474"/>
    </source>
</evidence>
<keyword evidence="4" id="KW-1185">Reference proteome</keyword>
<dbReference type="Proteomes" id="UP000585474">
    <property type="component" value="Unassembled WGS sequence"/>
</dbReference>
<protein>
    <submittedName>
        <fullName evidence="1">Uncharacterized protein</fullName>
    </submittedName>
</protein>
<dbReference type="EMBL" id="BJWL01000024">
    <property type="protein sequence ID" value="GFZ15406.1"/>
    <property type="molecule type" value="Genomic_DNA"/>
</dbReference>
<reference evidence="4" key="1">
    <citation type="submission" date="2019-07" db="EMBL/GenBank/DDBJ databases">
        <title>De Novo Assembly of kiwifruit Actinidia rufa.</title>
        <authorList>
            <person name="Sugita-Konishi S."/>
            <person name="Sato K."/>
            <person name="Mori E."/>
            <person name="Abe Y."/>
            <person name="Kisaki G."/>
            <person name="Hamano K."/>
            <person name="Suezawa K."/>
            <person name="Otani M."/>
            <person name="Fukuda T."/>
            <person name="Manabe T."/>
            <person name="Gomi K."/>
            <person name="Tabuchi M."/>
            <person name="Akimitsu K."/>
            <person name="Kataoka I."/>
        </authorList>
    </citation>
    <scope>NUCLEOTIDE SEQUENCE [LARGE SCALE GENOMIC DNA]</scope>
    <source>
        <strain evidence="4">cv. Fuchu</strain>
    </source>
</reference>